<feature type="region of interest" description="Disordered" evidence="1">
    <location>
        <begin position="174"/>
        <end position="196"/>
    </location>
</feature>
<dbReference type="AlphaFoldDB" id="A0AAJ2MUT8"/>
<accession>A0AAJ2MUT8</accession>
<organism evidence="2 3">
    <name type="scientific">Stenotrophomonas maltophilia</name>
    <name type="common">Pseudomonas maltophilia</name>
    <name type="synonym">Xanthomonas maltophilia</name>
    <dbReference type="NCBI Taxonomy" id="40324"/>
    <lineage>
        <taxon>Bacteria</taxon>
        <taxon>Pseudomonadati</taxon>
        <taxon>Pseudomonadota</taxon>
        <taxon>Gammaproteobacteria</taxon>
        <taxon>Lysobacterales</taxon>
        <taxon>Lysobacteraceae</taxon>
        <taxon>Stenotrophomonas</taxon>
        <taxon>Stenotrophomonas maltophilia group</taxon>
    </lineage>
</organism>
<comment type="caution">
    <text evidence="2">The sequence shown here is derived from an EMBL/GenBank/DDBJ whole genome shotgun (WGS) entry which is preliminary data.</text>
</comment>
<reference evidence="2" key="1">
    <citation type="submission" date="2023-07" db="EMBL/GenBank/DDBJ databases">
        <title>Comparative genomics of clinical Stenotrophomonas maltophilia isolates reveals regions of diversity which correlate with colonization and persistence in vivo.</title>
        <authorList>
            <person name="Mcdaniel M.S."/>
            <person name="Swords W.E."/>
            <person name="Sumpter N.A."/>
            <person name="Lindgren N.R."/>
            <person name="Billiot C.E."/>
        </authorList>
    </citation>
    <scope>NUCLEOTIDE SEQUENCE</scope>
    <source>
        <strain evidence="2">Ism4</strain>
    </source>
</reference>
<proteinExistence type="predicted"/>
<name>A0AAJ2MUT8_STEMA</name>
<evidence type="ECO:0000313" key="3">
    <source>
        <dbReference type="Proteomes" id="UP001251948"/>
    </source>
</evidence>
<gene>
    <name evidence="2" type="ORF">ROV92_11680</name>
</gene>
<protein>
    <submittedName>
        <fullName evidence="2">Uncharacterized protein</fullName>
    </submittedName>
</protein>
<dbReference type="EMBL" id="JAVSKO010000004">
    <property type="protein sequence ID" value="MDT3468646.1"/>
    <property type="molecule type" value="Genomic_DNA"/>
</dbReference>
<evidence type="ECO:0000256" key="1">
    <source>
        <dbReference type="SAM" id="MobiDB-lite"/>
    </source>
</evidence>
<dbReference type="RefSeq" id="WP_312562328.1">
    <property type="nucleotide sequence ID" value="NZ_JAVSKO010000004.1"/>
</dbReference>
<sequence length="196" mass="21106">MQVLPENEKKMVTSAFIRRMGRAIGSQQTDENDVFSMNTFLTNWANTSPEARKVLFGSYGPEFTRNMETIAKATSRIRDGSRVFANPSGTAGREALIGQIATTGAGAGTALAMGNAGAAFVTLATSLGSSVFANDLAKVMTSPKYVNWLARTSEKPTGESLSQLRVLRGIAERSSDPETVQVADEVERQFNDQTTE</sequence>
<evidence type="ECO:0000313" key="2">
    <source>
        <dbReference type="EMBL" id="MDT3468646.1"/>
    </source>
</evidence>
<dbReference type="Proteomes" id="UP001251948">
    <property type="component" value="Unassembled WGS sequence"/>
</dbReference>